<gene>
    <name evidence="2" type="ORF">LJ757_18090</name>
</gene>
<evidence type="ECO:0000313" key="3">
    <source>
        <dbReference type="Proteomes" id="UP001139158"/>
    </source>
</evidence>
<protein>
    <submittedName>
        <fullName evidence="2">Uncharacterized protein</fullName>
    </submittedName>
</protein>
<accession>A0A9X1MGM6</accession>
<name>A0A9X1MGM6_9MICC</name>
<comment type="caution">
    <text evidence="2">The sequence shown here is derived from an EMBL/GenBank/DDBJ whole genome shotgun (WGS) entry which is preliminary data.</text>
</comment>
<keyword evidence="1" id="KW-0812">Transmembrane</keyword>
<keyword evidence="1" id="KW-0472">Membrane</keyword>
<dbReference type="EMBL" id="JAJFZV010000020">
    <property type="protein sequence ID" value="MCC3299708.1"/>
    <property type="molecule type" value="Genomic_DNA"/>
</dbReference>
<keyword evidence="1" id="KW-1133">Transmembrane helix</keyword>
<keyword evidence="3" id="KW-1185">Reference proteome</keyword>
<proteinExistence type="predicted"/>
<dbReference type="AlphaFoldDB" id="A0A9X1MGM6"/>
<evidence type="ECO:0000313" key="2">
    <source>
        <dbReference type="EMBL" id="MCC3299708.1"/>
    </source>
</evidence>
<evidence type="ECO:0000256" key="1">
    <source>
        <dbReference type="SAM" id="Phobius"/>
    </source>
</evidence>
<feature type="transmembrane region" description="Helical" evidence="1">
    <location>
        <begin position="38"/>
        <end position="59"/>
    </location>
</feature>
<dbReference type="RefSeq" id="WP_227897694.1">
    <property type="nucleotide sequence ID" value="NZ_CP099467.1"/>
</dbReference>
<dbReference type="Proteomes" id="UP001139158">
    <property type="component" value="Unassembled WGS sequence"/>
</dbReference>
<reference evidence="2" key="1">
    <citation type="submission" date="2021-10" db="EMBL/GenBank/DDBJ databases">
        <title>Novel species in genus Arthrobacter.</title>
        <authorList>
            <person name="Liu Y."/>
        </authorList>
    </citation>
    <scope>NUCLEOTIDE SEQUENCE</scope>
    <source>
        <strain evidence="2">Zg-Y453</strain>
    </source>
</reference>
<sequence length="113" mass="12374">MGRRLTGKRIRAAALAVIAAYIICAVWLVLPLPGDKEASAAAGILLPFSLAAMVPYLYLTMVPGIVQIRWALKNPQGTPEEYREHRSKADEEAMGRAGNGLVRWIVSLRTGTW</sequence>
<organism evidence="2 3">
    <name type="scientific">Arthrobacter caoxuetaonis</name>
    <dbReference type="NCBI Taxonomy" id="2886935"/>
    <lineage>
        <taxon>Bacteria</taxon>
        <taxon>Bacillati</taxon>
        <taxon>Actinomycetota</taxon>
        <taxon>Actinomycetes</taxon>
        <taxon>Micrococcales</taxon>
        <taxon>Micrococcaceae</taxon>
        <taxon>Arthrobacter</taxon>
    </lineage>
</organism>
<feature type="transmembrane region" description="Helical" evidence="1">
    <location>
        <begin position="12"/>
        <end position="32"/>
    </location>
</feature>